<sequence>MIWCSGRIMFRSSLPVARSYLGAVRSRCYARHSGISEVVPDYTALIYNQEAGVTRETGRVTLATLTSAYNTASVTLRVNTGSRFETEENNGASHFLQHLAFNSKAKNAPTIGEAFEKLGASVSVSNSREQIAYTVSVDGRDINAAISILGEMVNSLSDLTQEQVEQVRPRALEHQKAAVACKYKRSMDHLHSIIYQKDTLGLAKEGKAENLRKLDAATLSQFASENFTNERMVLAVAGNFDGKDLQETVSEAFPLDRNPKPAPNPTAQYYGSVVTDRDDTTDDVLVTVGYEGLSQTANNYYPLAIVKELVGDYCKYSGAGNNHSGRLAEYLATEKLCDSFTTFNQCYSDVGVFGITMASQGKYLDDLVGGVVAEFVRLAHNARPGEVVRAKDKLINKVLARHNGPDALSNDIALYTMLGVVPPNLSDVINNIDSVSVDHVRAVCSEHFMDVEPAVVGIGSTRNVPDYNQVRGWTHWWRV</sequence>
<evidence type="ECO:0000259" key="4">
    <source>
        <dbReference type="Pfam" id="PF05193"/>
    </source>
</evidence>
<dbReference type="InterPro" id="IPR011249">
    <property type="entry name" value="Metalloenz_LuxS/M16"/>
</dbReference>
<dbReference type="Pfam" id="PF05193">
    <property type="entry name" value="Peptidase_M16_C"/>
    <property type="match status" value="1"/>
</dbReference>
<dbReference type="AlphaFoldDB" id="A0A7S4HMV7"/>
<comment type="similarity">
    <text evidence="2">Belongs to the peptidase M16 family.</text>
</comment>
<dbReference type="InterPro" id="IPR011765">
    <property type="entry name" value="Pept_M16_N"/>
</dbReference>
<dbReference type="PANTHER" id="PTHR11851">
    <property type="entry name" value="METALLOPROTEASE"/>
    <property type="match status" value="1"/>
</dbReference>
<dbReference type="GO" id="GO:0046872">
    <property type="term" value="F:metal ion binding"/>
    <property type="evidence" value="ECO:0007669"/>
    <property type="project" value="InterPro"/>
</dbReference>
<dbReference type="InterPro" id="IPR007863">
    <property type="entry name" value="Peptidase_M16_C"/>
</dbReference>
<dbReference type="EMBL" id="HBKP01003417">
    <property type="protein sequence ID" value="CAE2204032.1"/>
    <property type="molecule type" value="Transcribed_RNA"/>
</dbReference>
<evidence type="ECO:0000256" key="1">
    <source>
        <dbReference type="ARBA" id="ARBA00002123"/>
    </source>
</evidence>
<feature type="domain" description="Peptidase M16 N-terminal" evidence="3">
    <location>
        <begin position="69"/>
        <end position="202"/>
    </location>
</feature>
<feature type="domain" description="Peptidase M16 C-terminal" evidence="4">
    <location>
        <begin position="214"/>
        <end position="394"/>
    </location>
</feature>
<dbReference type="InterPro" id="IPR050361">
    <property type="entry name" value="MPP/UQCRC_Complex"/>
</dbReference>
<dbReference type="GO" id="GO:0005739">
    <property type="term" value="C:mitochondrion"/>
    <property type="evidence" value="ECO:0007669"/>
    <property type="project" value="TreeGrafter"/>
</dbReference>
<evidence type="ECO:0000256" key="2">
    <source>
        <dbReference type="ARBA" id="ARBA00007261"/>
    </source>
</evidence>
<name>A0A7S4HMV7_9EUKA</name>
<dbReference type="Pfam" id="PF00675">
    <property type="entry name" value="Peptidase_M16"/>
    <property type="match status" value="1"/>
</dbReference>
<protein>
    <submittedName>
        <fullName evidence="5">Uncharacterized protein</fullName>
    </submittedName>
</protein>
<comment type="function">
    <text evidence="1">Substrate recognition and binding subunit of the essential mitochondrial processing protease (MPP), which cleaves the mitochondrial sequence off newly imported precursors proteins.</text>
</comment>
<gene>
    <name evidence="5" type="ORF">VSP0166_LOCUS2471</name>
</gene>
<dbReference type="PANTHER" id="PTHR11851:SF49">
    <property type="entry name" value="MITOCHONDRIAL-PROCESSING PEPTIDASE SUBUNIT ALPHA"/>
    <property type="match status" value="1"/>
</dbReference>
<organism evidence="5">
    <name type="scientific">Vannella robusta</name>
    <dbReference type="NCBI Taxonomy" id="1487602"/>
    <lineage>
        <taxon>Eukaryota</taxon>
        <taxon>Amoebozoa</taxon>
        <taxon>Discosea</taxon>
        <taxon>Flabellinia</taxon>
        <taxon>Vannellidae</taxon>
        <taxon>Vannella</taxon>
    </lineage>
</organism>
<dbReference type="Gene3D" id="3.30.830.10">
    <property type="entry name" value="Metalloenzyme, LuxS/M16 peptidase-like"/>
    <property type="match status" value="2"/>
</dbReference>
<reference evidence="5" key="1">
    <citation type="submission" date="2021-01" db="EMBL/GenBank/DDBJ databases">
        <authorList>
            <person name="Corre E."/>
            <person name="Pelletier E."/>
            <person name="Niang G."/>
            <person name="Scheremetjew M."/>
            <person name="Finn R."/>
            <person name="Kale V."/>
            <person name="Holt S."/>
            <person name="Cochrane G."/>
            <person name="Meng A."/>
            <person name="Brown T."/>
            <person name="Cohen L."/>
        </authorList>
    </citation>
    <scope>NUCLEOTIDE SEQUENCE</scope>
    <source>
        <strain evidence="5">DIVA3 518/3/11/1/6</strain>
    </source>
</reference>
<dbReference type="SUPFAM" id="SSF63411">
    <property type="entry name" value="LuxS/MPP-like metallohydrolase"/>
    <property type="match status" value="2"/>
</dbReference>
<evidence type="ECO:0000259" key="3">
    <source>
        <dbReference type="Pfam" id="PF00675"/>
    </source>
</evidence>
<proteinExistence type="inferred from homology"/>
<accession>A0A7S4HMV7</accession>
<evidence type="ECO:0000313" key="5">
    <source>
        <dbReference type="EMBL" id="CAE2204032.1"/>
    </source>
</evidence>